<dbReference type="AlphaFoldDB" id="A0A194S3I5"/>
<feature type="region of interest" description="Disordered" evidence="1">
    <location>
        <begin position="30"/>
        <end position="85"/>
    </location>
</feature>
<proteinExistence type="predicted"/>
<evidence type="ECO:0000313" key="3">
    <source>
        <dbReference type="EMBL" id="KPV75084.1"/>
    </source>
</evidence>
<organism evidence="3 4">
    <name type="scientific">Rhodotorula graminis (strain WP1)</name>
    <dbReference type="NCBI Taxonomy" id="578459"/>
    <lineage>
        <taxon>Eukaryota</taxon>
        <taxon>Fungi</taxon>
        <taxon>Dikarya</taxon>
        <taxon>Basidiomycota</taxon>
        <taxon>Pucciniomycotina</taxon>
        <taxon>Microbotryomycetes</taxon>
        <taxon>Sporidiobolales</taxon>
        <taxon>Sporidiobolaceae</taxon>
        <taxon>Rhodotorula</taxon>
    </lineage>
</organism>
<evidence type="ECO:0000256" key="1">
    <source>
        <dbReference type="SAM" id="MobiDB-lite"/>
    </source>
</evidence>
<evidence type="ECO:0000313" key="4">
    <source>
        <dbReference type="Proteomes" id="UP000053890"/>
    </source>
</evidence>
<evidence type="ECO:0000256" key="2">
    <source>
        <dbReference type="SAM" id="SignalP"/>
    </source>
</evidence>
<dbReference type="OrthoDB" id="623670at2759"/>
<reference evidence="3 4" key="1">
    <citation type="journal article" date="2015" name="Front. Microbiol.">
        <title>Genome sequence of the plant growth promoting endophytic yeast Rhodotorula graminis WP1.</title>
        <authorList>
            <person name="Firrincieli A."/>
            <person name="Otillar R."/>
            <person name="Salamov A."/>
            <person name="Schmutz J."/>
            <person name="Khan Z."/>
            <person name="Redman R.S."/>
            <person name="Fleck N.D."/>
            <person name="Lindquist E."/>
            <person name="Grigoriev I.V."/>
            <person name="Doty S.L."/>
        </authorList>
    </citation>
    <scope>NUCLEOTIDE SEQUENCE [LARGE SCALE GENOMIC DNA]</scope>
    <source>
        <strain evidence="3 4">WP1</strain>
    </source>
</reference>
<gene>
    <name evidence="3" type="ORF">RHOBADRAFT_44600</name>
</gene>
<dbReference type="OMA" id="NGRSWCE"/>
<feature type="compositionally biased region" description="Low complexity" evidence="1">
    <location>
        <begin position="30"/>
        <end position="82"/>
    </location>
</feature>
<dbReference type="RefSeq" id="XP_018271133.1">
    <property type="nucleotide sequence ID" value="XM_018414447.1"/>
</dbReference>
<dbReference type="Proteomes" id="UP000053890">
    <property type="component" value="Unassembled WGS sequence"/>
</dbReference>
<accession>A0A194S3I5</accession>
<feature type="signal peptide" evidence="2">
    <location>
        <begin position="1"/>
        <end position="19"/>
    </location>
</feature>
<sequence length="242" mass="24864">MLVVSVAAACVLLKPGAFSSGFATTTAVVSTQPPTTRPSSTATAVTSVTGGSSVVESSPGASSGTSSSSPTASFSAPASSSSDVDDNFDGENALKALGISSFLGNNTGGIASWYHTDSSKDSTNGRSWCEFPYDDSVPGFAPSLKTMLSSFAGHAQAAKTGFCGLWADVYSPKTGTTTKLMIADAFDDAWVLTPASIDVIYDSFADLFGSTTDDKKDVVKDVSWTLTGERDDRFTYKGVGVG</sequence>
<feature type="chain" id="PRO_5008265443" evidence="2">
    <location>
        <begin position="20"/>
        <end position="242"/>
    </location>
</feature>
<dbReference type="EMBL" id="KQ474079">
    <property type="protein sequence ID" value="KPV75084.1"/>
    <property type="molecule type" value="Genomic_DNA"/>
</dbReference>
<keyword evidence="2" id="KW-0732">Signal</keyword>
<protein>
    <submittedName>
        <fullName evidence="3">Uncharacterized protein</fullName>
    </submittedName>
</protein>
<keyword evidence="4" id="KW-1185">Reference proteome</keyword>
<dbReference type="GeneID" id="28974895"/>
<name>A0A194S3I5_RHOGW</name>